<evidence type="ECO:0000313" key="2">
    <source>
        <dbReference type="EMBL" id="BAJ28065.1"/>
    </source>
</evidence>
<dbReference type="Pfam" id="PF25199">
    <property type="entry name" value="nSTAND_NTPase5"/>
    <property type="match status" value="1"/>
</dbReference>
<dbReference type="AlphaFoldDB" id="E4NA34"/>
<dbReference type="InterPro" id="IPR057574">
    <property type="entry name" value="nSTAND_NTPase5_dom"/>
</dbReference>
<dbReference type="HOGENOM" id="CLU_280173_0_0_11"/>
<dbReference type="Proteomes" id="UP000007076">
    <property type="component" value="Chromosome"/>
</dbReference>
<evidence type="ECO:0000313" key="3">
    <source>
        <dbReference type="Proteomes" id="UP000007076"/>
    </source>
</evidence>
<proteinExistence type="predicted"/>
<evidence type="ECO:0000259" key="1">
    <source>
        <dbReference type="Pfam" id="PF25199"/>
    </source>
</evidence>
<dbReference type="InterPro" id="IPR027417">
    <property type="entry name" value="P-loop_NTPase"/>
</dbReference>
<reference evidence="2 3" key="1">
    <citation type="journal article" date="2010" name="DNA Res.">
        <title>Genome sequence of Kitasatospora setae NBRC 14216T: an evolutionary snapshot of the family Streptomycetaceae.</title>
        <authorList>
            <person name="Ichikawa N."/>
            <person name="Oguchi A."/>
            <person name="Ikeda H."/>
            <person name="Ishikawa J."/>
            <person name="Kitani S."/>
            <person name="Watanabe Y."/>
            <person name="Nakamura S."/>
            <person name="Katano Y."/>
            <person name="Kishi E."/>
            <person name="Sasagawa M."/>
            <person name="Ankai A."/>
            <person name="Fukui S."/>
            <person name="Hashimoto Y."/>
            <person name="Kamata S."/>
            <person name="Otoguro M."/>
            <person name="Tanikawa S."/>
            <person name="Nihira T."/>
            <person name="Horinouchi S."/>
            <person name="Ohnishi Y."/>
            <person name="Hayakawa M."/>
            <person name="Kuzuyama T."/>
            <person name="Arisawa A."/>
            <person name="Nomoto F."/>
            <person name="Miura H."/>
            <person name="Takahashi Y."/>
            <person name="Fujita N."/>
        </authorList>
    </citation>
    <scope>NUCLEOTIDE SEQUENCE [LARGE SCALE GENOMIC DNA]</scope>
    <source>
        <strain evidence="3">ATCC 33774 / DSM 43861 / JCM 3304 / KCC A-0304 / NBRC 14216 / KM-6054</strain>
    </source>
</reference>
<sequence length="1126" mass="122920">MTSSHTTLNLLCMGPLTEEGEDRSLYENEVTTSLRALHEVGQGLDAVVVLGTNSVANRTGYSGVNDIIESVLLESMEYGPDEEPPPVVPVPGSGDITSLSPNRMLANALTQWWGSSGLQDQDDIIDGLRKDVFADFETWAAAARSGLIGWHPGILPGEGSVLLEKSGMTFGLVVVNSVFRMVLPDPSPDLATCTAEQLSAAAGGDWNRWRHRNHLSMVLAGQAAPWPDAIDLGASDLLVAANEGQSTVSTAHPWLTVSRTPGRRHRLLRISGGGSESPALTDLAAARSEQRITITRPRPTASRVQTAAETYDEESLLASFYKQVATGQMVLVLVSGVEEERGLITVDELGQRLAKAVFGEVPVPPPAMSETWSAALAQMEPQVIEREISALYNDQKTTSPTAHRILGTPWSRIYDFTASDALSSVAALTPRPADSVTVINACHDKPGKKNSLVELVAMNGIASGTLTSVDFHHPDSDDTDARSLWLKRLKAEMLCHPVVFMASSPSSAALWQTVSLFGPPGGANAFPRFIVTPAGTSADRVRMNQNGLTHIRRSPAEFSIRRLMAGQQPLAEGKKRQAEVLQNVRRGTGISVLRSLLDRAPGGSSDFLKGSDPKWGDIVDGYAANLSIVEAIRAKSAPDSDGQLPIILVEGRAGSGKTAALMAYAYDLHKHGSAVGWIDREATIPLPEIRSQAKEMDLHAVFVDDVDIFGGQAARLLKELRNGGSTLVVAAIRTTRSEVIDATFRPRKVDADHPMTDGDLKSLIKVLKKNGLLGILKQYRFSPDGRLNKLREICQRSLLAAMIQVVTGKPFEEKVRGEFIQLTPEQRALYATVCVFESAIVFKKRGIEEADLLQIVSPHGPTPKMKIAIDRLLGMRLIDRAQDGMLRCRQRTIADTMVETVLKEDPKQLGSVIEFLLKFYAGYAGHLVDNDDPYRRIMIRLLNHSLMVSLRLPNNIVRDIYSSVHDLLQDDFHYWLQRGEFEFETGNIDLAANYLESARGSGGTGDYLVQTAWSAVTLRRSADSPRDSSLLQNALEAISTLEHVVRTRGNSSPHSFAVIARSGTEWLTACQNVLPANERIHIAGRILDVVKLGRRICQDNHQAMHAADAYEPRLQRIIKYNFGLPV</sequence>
<keyword evidence="3" id="KW-1185">Reference proteome</keyword>
<dbReference type="EMBL" id="AP010968">
    <property type="protein sequence ID" value="BAJ28065.1"/>
    <property type="molecule type" value="Genomic_DNA"/>
</dbReference>
<organism evidence="2 3">
    <name type="scientific">Kitasatospora setae (strain ATCC 33774 / DSM 43861 / JCM 3304 / KCC A-0304 / NBRC 14216 / KM-6054)</name>
    <name type="common">Streptomyces setae</name>
    <dbReference type="NCBI Taxonomy" id="452652"/>
    <lineage>
        <taxon>Bacteria</taxon>
        <taxon>Bacillati</taxon>
        <taxon>Actinomycetota</taxon>
        <taxon>Actinomycetes</taxon>
        <taxon>Kitasatosporales</taxon>
        <taxon>Streptomycetaceae</taxon>
        <taxon>Kitasatospora</taxon>
    </lineage>
</organism>
<gene>
    <name evidence="2" type="ordered locus">KSE_22440</name>
</gene>
<feature type="domain" description="Novel STAND NTPase 5" evidence="1">
    <location>
        <begin position="605"/>
        <end position="744"/>
    </location>
</feature>
<accession>E4NA34</accession>
<name>E4NA34_KITSK</name>
<dbReference type="KEGG" id="ksk:KSE_22440"/>
<dbReference type="eggNOG" id="COG0464">
    <property type="taxonomic scope" value="Bacteria"/>
</dbReference>
<dbReference type="SUPFAM" id="SSF52540">
    <property type="entry name" value="P-loop containing nucleoside triphosphate hydrolases"/>
    <property type="match status" value="1"/>
</dbReference>
<dbReference type="Gene3D" id="3.40.50.300">
    <property type="entry name" value="P-loop containing nucleotide triphosphate hydrolases"/>
    <property type="match status" value="1"/>
</dbReference>
<protein>
    <recommendedName>
        <fullName evidence="1">Novel STAND NTPase 5 domain-containing protein</fullName>
    </recommendedName>
</protein>
<dbReference type="CDD" id="cd01120">
    <property type="entry name" value="RecA-like_superfamily"/>
    <property type="match status" value="1"/>
</dbReference>
<dbReference type="PATRIC" id="fig|452652.3.peg.2259"/>